<dbReference type="AlphaFoldDB" id="A0A0A9GHL2"/>
<sequence>MFVRNMKVTRNCGLLPYLTWKGKSRP</sequence>
<proteinExistence type="predicted"/>
<dbReference type="EMBL" id="GBRH01177758">
    <property type="protein sequence ID" value="JAE20138.1"/>
    <property type="molecule type" value="Transcribed_RNA"/>
</dbReference>
<evidence type="ECO:0000313" key="1">
    <source>
        <dbReference type="EMBL" id="JAE20138.1"/>
    </source>
</evidence>
<reference evidence="1" key="1">
    <citation type="submission" date="2014-09" db="EMBL/GenBank/DDBJ databases">
        <authorList>
            <person name="Magalhaes I.L.F."/>
            <person name="Oliveira U."/>
            <person name="Santos F.R."/>
            <person name="Vidigal T.H.D.A."/>
            <person name="Brescovit A.D."/>
            <person name="Santos A.J."/>
        </authorList>
    </citation>
    <scope>NUCLEOTIDE SEQUENCE</scope>
    <source>
        <tissue evidence="1">Shoot tissue taken approximately 20 cm above the soil surface</tissue>
    </source>
</reference>
<organism evidence="1">
    <name type="scientific">Arundo donax</name>
    <name type="common">Giant reed</name>
    <name type="synonym">Donax arundinaceus</name>
    <dbReference type="NCBI Taxonomy" id="35708"/>
    <lineage>
        <taxon>Eukaryota</taxon>
        <taxon>Viridiplantae</taxon>
        <taxon>Streptophyta</taxon>
        <taxon>Embryophyta</taxon>
        <taxon>Tracheophyta</taxon>
        <taxon>Spermatophyta</taxon>
        <taxon>Magnoliopsida</taxon>
        <taxon>Liliopsida</taxon>
        <taxon>Poales</taxon>
        <taxon>Poaceae</taxon>
        <taxon>PACMAD clade</taxon>
        <taxon>Arundinoideae</taxon>
        <taxon>Arundineae</taxon>
        <taxon>Arundo</taxon>
    </lineage>
</organism>
<accession>A0A0A9GHL2</accession>
<protein>
    <submittedName>
        <fullName evidence="1">Uncharacterized protein</fullName>
    </submittedName>
</protein>
<reference evidence="1" key="2">
    <citation type="journal article" date="2015" name="Data Brief">
        <title>Shoot transcriptome of the giant reed, Arundo donax.</title>
        <authorList>
            <person name="Barrero R.A."/>
            <person name="Guerrero F.D."/>
            <person name="Moolhuijzen P."/>
            <person name="Goolsby J.A."/>
            <person name="Tidwell J."/>
            <person name="Bellgard S.E."/>
            <person name="Bellgard M.I."/>
        </authorList>
    </citation>
    <scope>NUCLEOTIDE SEQUENCE</scope>
    <source>
        <tissue evidence="1">Shoot tissue taken approximately 20 cm above the soil surface</tissue>
    </source>
</reference>
<name>A0A0A9GHL2_ARUDO</name>